<proteinExistence type="predicted"/>
<reference evidence="1" key="1">
    <citation type="submission" date="2021-02" db="EMBL/GenBank/DDBJ databases">
        <authorList>
            <person name="Nowell W R."/>
        </authorList>
    </citation>
    <scope>NUCLEOTIDE SEQUENCE</scope>
</reference>
<comment type="caution">
    <text evidence="1">The sequence shown here is derived from an EMBL/GenBank/DDBJ whole genome shotgun (WGS) entry which is preliminary data.</text>
</comment>
<dbReference type="Proteomes" id="UP000682733">
    <property type="component" value="Unassembled WGS sequence"/>
</dbReference>
<accession>A0A8S2FEX5</accession>
<dbReference type="SUPFAM" id="SSF52047">
    <property type="entry name" value="RNI-like"/>
    <property type="match status" value="1"/>
</dbReference>
<dbReference type="Pfam" id="PF13516">
    <property type="entry name" value="LRR_6"/>
    <property type="match status" value="2"/>
</dbReference>
<gene>
    <name evidence="1" type="ORF">OVA965_LOCUS34637</name>
    <name evidence="2" type="ORF">TMI583_LOCUS35569</name>
</gene>
<sequence length="105" mass="11502">MNKTLTQLSLQGNQICAQGGEVLGEALKVNPILDQLDLSWNQISVRGVAGSGGLPIDTTILAETVDHIDDKYKLYAEYFAYTCTDAAMVDFKREVAKILDTHIKS</sequence>
<evidence type="ECO:0000313" key="1">
    <source>
        <dbReference type="EMBL" id="CAF1446276.1"/>
    </source>
</evidence>
<protein>
    <submittedName>
        <fullName evidence="1">Uncharacterized protein</fullName>
    </submittedName>
</protein>
<feature type="non-terminal residue" evidence="1">
    <location>
        <position position="105"/>
    </location>
</feature>
<organism evidence="1 3">
    <name type="scientific">Didymodactylos carnosus</name>
    <dbReference type="NCBI Taxonomy" id="1234261"/>
    <lineage>
        <taxon>Eukaryota</taxon>
        <taxon>Metazoa</taxon>
        <taxon>Spiralia</taxon>
        <taxon>Gnathifera</taxon>
        <taxon>Rotifera</taxon>
        <taxon>Eurotatoria</taxon>
        <taxon>Bdelloidea</taxon>
        <taxon>Philodinida</taxon>
        <taxon>Philodinidae</taxon>
        <taxon>Didymodactylos</taxon>
    </lineage>
</organism>
<dbReference type="EMBL" id="CAJNOK010029309">
    <property type="protein sequence ID" value="CAF1446276.1"/>
    <property type="molecule type" value="Genomic_DNA"/>
</dbReference>
<dbReference type="Gene3D" id="3.80.10.10">
    <property type="entry name" value="Ribonuclease Inhibitor"/>
    <property type="match status" value="1"/>
</dbReference>
<evidence type="ECO:0000313" key="3">
    <source>
        <dbReference type="Proteomes" id="UP000677228"/>
    </source>
</evidence>
<dbReference type="AlphaFoldDB" id="A0A8S2FEX5"/>
<dbReference type="InterPro" id="IPR032675">
    <property type="entry name" value="LRR_dom_sf"/>
</dbReference>
<evidence type="ECO:0000313" key="2">
    <source>
        <dbReference type="EMBL" id="CAF4241611.1"/>
    </source>
</evidence>
<name>A0A8S2FEX5_9BILA</name>
<dbReference type="InterPro" id="IPR001611">
    <property type="entry name" value="Leu-rich_rpt"/>
</dbReference>
<dbReference type="SMART" id="SM00368">
    <property type="entry name" value="LRR_RI"/>
    <property type="match status" value="1"/>
</dbReference>
<dbReference type="EMBL" id="CAJOBA010051135">
    <property type="protein sequence ID" value="CAF4241611.1"/>
    <property type="molecule type" value="Genomic_DNA"/>
</dbReference>
<dbReference type="Proteomes" id="UP000677228">
    <property type="component" value="Unassembled WGS sequence"/>
</dbReference>